<dbReference type="AlphaFoldDB" id="A0A1I7X0U8"/>
<dbReference type="InterPro" id="IPR029058">
    <property type="entry name" value="AB_hydrolase_fold"/>
</dbReference>
<proteinExistence type="inferred from homology"/>
<evidence type="ECO:0000256" key="1">
    <source>
        <dbReference type="ARBA" id="ARBA00009431"/>
    </source>
</evidence>
<dbReference type="Proteomes" id="UP000095283">
    <property type="component" value="Unplaced"/>
</dbReference>
<dbReference type="SUPFAM" id="SSF53474">
    <property type="entry name" value="alpha/beta-Hydrolases"/>
    <property type="match status" value="1"/>
</dbReference>
<dbReference type="Pfam" id="PF00450">
    <property type="entry name" value="Peptidase_S10"/>
    <property type="match status" value="1"/>
</dbReference>
<sequence>MNFRGVALGDSWISAMDYVNTWGEYLYANLEFNHLGTERWMNRLTWPGFQQFKQSDKIPFSTKSFRLAGYRKRYRNLSFYSILRAGHMVAYDAPEASLYMLRRILNDYN</sequence>
<dbReference type="WBParaSite" id="Hba_11068">
    <property type="protein sequence ID" value="Hba_11068"/>
    <property type="gene ID" value="Hba_11068"/>
</dbReference>
<comment type="similarity">
    <text evidence="1">Belongs to the peptidase S10 family.</text>
</comment>
<dbReference type="GO" id="GO:0004185">
    <property type="term" value="F:serine-type carboxypeptidase activity"/>
    <property type="evidence" value="ECO:0007669"/>
    <property type="project" value="InterPro"/>
</dbReference>
<keyword evidence="2" id="KW-1185">Reference proteome</keyword>
<evidence type="ECO:0000313" key="2">
    <source>
        <dbReference type="Proteomes" id="UP000095283"/>
    </source>
</evidence>
<evidence type="ECO:0000313" key="3">
    <source>
        <dbReference type="WBParaSite" id="Hba_11068"/>
    </source>
</evidence>
<organism evidence="2 3">
    <name type="scientific">Heterorhabditis bacteriophora</name>
    <name type="common">Entomopathogenic nematode worm</name>
    <dbReference type="NCBI Taxonomy" id="37862"/>
    <lineage>
        <taxon>Eukaryota</taxon>
        <taxon>Metazoa</taxon>
        <taxon>Ecdysozoa</taxon>
        <taxon>Nematoda</taxon>
        <taxon>Chromadorea</taxon>
        <taxon>Rhabditida</taxon>
        <taxon>Rhabditina</taxon>
        <taxon>Rhabditomorpha</taxon>
        <taxon>Strongyloidea</taxon>
        <taxon>Heterorhabditidae</taxon>
        <taxon>Heterorhabditis</taxon>
    </lineage>
</organism>
<dbReference type="Gene3D" id="3.40.50.1820">
    <property type="entry name" value="alpha/beta hydrolase"/>
    <property type="match status" value="1"/>
</dbReference>
<name>A0A1I7X0U8_HETBA</name>
<protein>
    <submittedName>
        <fullName evidence="3">Serine carboxypeptidase</fullName>
    </submittedName>
</protein>
<reference evidence="3" key="1">
    <citation type="submission" date="2016-11" db="UniProtKB">
        <authorList>
            <consortium name="WormBaseParasite"/>
        </authorList>
    </citation>
    <scope>IDENTIFICATION</scope>
</reference>
<dbReference type="GO" id="GO:0006508">
    <property type="term" value="P:proteolysis"/>
    <property type="evidence" value="ECO:0007669"/>
    <property type="project" value="InterPro"/>
</dbReference>
<dbReference type="InterPro" id="IPR001563">
    <property type="entry name" value="Peptidase_S10"/>
</dbReference>
<accession>A0A1I7X0U8</accession>